<feature type="chain" id="PRO_5011736090" evidence="5">
    <location>
        <begin position="32"/>
        <end position="388"/>
    </location>
</feature>
<dbReference type="PANTHER" id="PTHR43643">
    <property type="entry name" value="HISTIDINOL-PHOSPHATE AMINOTRANSFERASE 2"/>
    <property type="match status" value="1"/>
</dbReference>
<evidence type="ECO:0000256" key="4">
    <source>
        <dbReference type="ARBA" id="ARBA00022898"/>
    </source>
</evidence>
<dbReference type="EMBL" id="FNFO01000011">
    <property type="protein sequence ID" value="SDM17414.1"/>
    <property type="molecule type" value="Genomic_DNA"/>
</dbReference>
<dbReference type="Gene3D" id="3.40.640.10">
    <property type="entry name" value="Type I PLP-dependent aspartate aminotransferase-like (Major domain)"/>
    <property type="match status" value="1"/>
</dbReference>
<dbReference type="PROSITE" id="PS51318">
    <property type="entry name" value="TAT"/>
    <property type="match status" value="1"/>
</dbReference>
<dbReference type="InterPro" id="IPR050106">
    <property type="entry name" value="HistidinolP_aminotransfase"/>
</dbReference>
<dbReference type="Gene3D" id="3.90.1150.10">
    <property type="entry name" value="Aspartate Aminotransferase, domain 1"/>
    <property type="match status" value="1"/>
</dbReference>
<dbReference type="PANTHER" id="PTHR43643:SF3">
    <property type="entry name" value="HISTIDINOL-PHOSPHATE AMINOTRANSFERASE"/>
    <property type="match status" value="1"/>
</dbReference>
<sequence>MNTSINRRKWLKSGALLASGLVAAPWKWATAASRPAATTAELPSQYLNRTLRERPELQARLLANENPFGPAPSAKKAFAAAVDDGFKYAFAEKRQLQEAIAAKEGVTPDHIMLGAGSTELLMAAALYYGLKEGHILSADPSYTSLMRMADRIGSEWVKVPLTSDYKHDLNAMDTRTVGATKLVYICNPNNPTGTTLDPAKLEDFCKSVSKKAPIFIDEAYIDYVANPDVTSMIKCVRDGHNVMIARTFSKVHAFAGLRAGYLIAQPEVIKELDAFSTGGGTLSGPTALAALASYQDADFIKYSVKMNKESKDFVYKTLKAMDYEYVPSDTNFVLFPLRMHGDQFRNAMMDKGVGIRTWEFNRQHWCRVSMGKMDDMKLFAQAFNQVVS</sequence>
<reference evidence="7 8" key="1">
    <citation type="submission" date="2016-10" db="EMBL/GenBank/DDBJ databases">
        <authorList>
            <person name="de Groot N.N."/>
        </authorList>
    </citation>
    <scope>NUCLEOTIDE SEQUENCE [LARGE SCALE GENOMIC DNA]</scope>
    <source>
        <strain evidence="7 8">DSM 25186</strain>
    </source>
</reference>
<feature type="domain" description="Aminotransferase class I/classII large" evidence="6">
    <location>
        <begin position="61"/>
        <end position="381"/>
    </location>
</feature>
<keyword evidence="2 7" id="KW-0032">Aminotransferase</keyword>
<dbReference type="InterPro" id="IPR015421">
    <property type="entry name" value="PyrdxlP-dep_Trfase_major"/>
</dbReference>
<keyword evidence="3 7" id="KW-0808">Transferase</keyword>
<dbReference type="InterPro" id="IPR006311">
    <property type="entry name" value="TAT_signal"/>
</dbReference>
<dbReference type="Proteomes" id="UP000198510">
    <property type="component" value="Unassembled WGS sequence"/>
</dbReference>
<evidence type="ECO:0000256" key="1">
    <source>
        <dbReference type="ARBA" id="ARBA00007970"/>
    </source>
</evidence>
<protein>
    <submittedName>
        <fullName evidence="7">Histidinol-phosphate aminotransferase</fullName>
    </submittedName>
</protein>
<organism evidence="7 8">
    <name type="scientific">Catalinimonas alkaloidigena</name>
    <dbReference type="NCBI Taxonomy" id="1075417"/>
    <lineage>
        <taxon>Bacteria</taxon>
        <taxon>Pseudomonadati</taxon>
        <taxon>Bacteroidota</taxon>
        <taxon>Cytophagia</taxon>
        <taxon>Cytophagales</taxon>
        <taxon>Catalimonadaceae</taxon>
        <taxon>Catalinimonas</taxon>
    </lineage>
</organism>
<accession>A0A1G9R2E4</accession>
<dbReference type="InterPro" id="IPR015422">
    <property type="entry name" value="PyrdxlP-dep_Trfase_small"/>
</dbReference>
<dbReference type="CDD" id="cd00609">
    <property type="entry name" value="AAT_like"/>
    <property type="match status" value="1"/>
</dbReference>
<keyword evidence="5" id="KW-0732">Signal</keyword>
<dbReference type="SUPFAM" id="SSF53383">
    <property type="entry name" value="PLP-dependent transferases"/>
    <property type="match status" value="1"/>
</dbReference>
<dbReference type="GO" id="GO:0008483">
    <property type="term" value="F:transaminase activity"/>
    <property type="evidence" value="ECO:0007669"/>
    <property type="project" value="UniProtKB-KW"/>
</dbReference>
<dbReference type="AlphaFoldDB" id="A0A1G9R2E4"/>
<evidence type="ECO:0000256" key="5">
    <source>
        <dbReference type="SAM" id="SignalP"/>
    </source>
</evidence>
<dbReference type="RefSeq" id="WP_089686472.1">
    <property type="nucleotide sequence ID" value="NZ_FNFO01000011.1"/>
</dbReference>
<dbReference type="InterPro" id="IPR015424">
    <property type="entry name" value="PyrdxlP-dep_Trfase"/>
</dbReference>
<evidence type="ECO:0000256" key="2">
    <source>
        <dbReference type="ARBA" id="ARBA00022576"/>
    </source>
</evidence>
<dbReference type="STRING" id="1075417.SAMN05421823_1118"/>
<name>A0A1G9R2E4_9BACT</name>
<evidence type="ECO:0000256" key="3">
    <source>
        <dbReference type="ARBA" id="ARBA00022679"/>
    </source>
</evidence>
<dbReference type="InterPro" id="IPR004839">
    <property type="entry name" value="Aminotransferase_I/II_large"/>
</dbReference>
<keyword evidence="4" id="KW-0663">Pyridoxal phosphate</keyword>
<gene>
    <name evidence="7" type="ORF">SAMN05421823_1118</name>
</gene>
<dbReference type="Pfam" id="PF00155">
    <property type="entry name" value="Aminotran_1_2"/>
    <property type="match status" value="1"/>
</dbReference>
<evidence type="ECO:0000259" key="6">
    <source>
        <dbReference type="Pfam" id="PF00155"/>
    </source>
</evidence>
<keyword evidence="8" id="KW-1185">Reference proteome</keyword>
<evidence type="ECO:0000313" key="7">
    <source>
        <dbReference type="EMBL" id="SDM17414.1"/>
    </source>
</evidence>
<dbReference type="GO" id="GO:0030170">
    <property type="term" value="F:pyridoxal phosphate binding"/>
    <property type="evidence" value="ECO:0007669"/>
    <property type="project" value="InterPro"/>
</dbReference>
<proteinExistence type="inferred from homology"/>
<comment type="similarity">
    <text evidence="1">Belongs to the class-II pyridoxal-phosphate-dependent aminotransferase family. Histidinol-phosphate aminotransferase subfamily.</text>
</comment>
<feature type="signal peptide" evidence="5">
    <location>
        <begin position="1"/>
        <end position="31"/>
    </location>
</feature>
<evidence type="ECO:0000313" key="8">
    <source>
        <dbReference type="Proteomes" id="UP000198510"/>
    </source>
</evidence>
<dbReference type="OrthoDB" id="9813612at2"/>